<evidence type="ECO:0000313" key="3">
    <source>
        <dbReference type="Proteomes" id="UP001434883"/>
    </source>
</evidence>
<feature type="compositionally biased region" description="Basic and acidic residues" evidence="1">
    <location>
        <begin position="138"/>
        <end position="149"/>
    </location>
</feature>
<sequence>MWCVCPGRNIIQLSSTIATQPIQMLVTPHPRRGHTPPNPHAAAPHAFLARRLDPLLPHATASRAAHCQARPTIWPTTAAPAHQSVRGNHVPARLPGRAGQPLQAKHIPPAAPVQTQDMLHCPTHPTANRSPAPGQGEEPQKEALEEGHHSTPRTGHPANPTPKPRRCPRMLATHPPVRHTSPHQTGWPAPRPKRSHISINTAHRPAKTPSAEPGALQLMDRALKPGTEIQGNPNDPERAENPAPAPDNPQEPNPNPSPDPDQKACSLTPPRTPQNPQCLHAT</sequence>
<reference evidence="2 3" key="1">
    <citation type="submission" date="2021-06" db="EMBL/GenBank/DDBJ databases">
        <authorList>
            <person name="Palmer J.M."/>
        </authorList>
    </citation>
    <scope>NUCLEOTIDE SEQUENCE [LARGE SCALE GENOMIC DNA]</scope>
    <source>
        <strain evidence="2 3">XC_2019</strain>
        <tissue evidence="2">Muscle</tissue>
    </source>
</reference>
<dbReference type="EMBL" id="JAHRIN010003001">
    <property type="protein sequence ID" value="MEQ2192619.1"/>
    <property type="molecule type" value="Genomic_DNA"/>
</dbReference>
<comment type="caution">
    <text evidence="2">The sequence shown here is derived from an EMBL/GenBank/DDBJ whole genome shotgun (WGS) entry which is preliminary data.</text>
</comment>
<feature type="compositionally biased region" description="Pro residues" evidence="1">
    <location>
        <begin position="243"/>
        <end position="259"/>
    </location>
</feature>
<organism evidence="2 3">
    <name type="scientific">Xenoophorus captivus</name>
    <dbReference type="NCBI Taxonomy" id="1517983"/>
    <lineage>
        <taxon>Eukaryota</taxon>
        <taxon>Metazoa</taxon>
        <taxon>Chordata</taxon>
        <taxon>Craniata</taxon>
        <taxon>Vertebrata</taxon>
        <taxon>Euteleostomi</taxon>
        <taxon>Actinopterygii</taxon>
        <taxon>Neopterygii</taxon>
        <taxon>Teleostei</taxon>
        <taxon>Neoteleostei</taxon>
        <taxon>Acanthomorphata</taxon>
        <taxon>Ovalentaria</taxon>
        <taxon>Atherinomorphae</taxon>
        <taxon>Cyprinodontiformes</taxon>
        <taxon>Goodeidae</taxon>
        <taxon>Xenoophorus</taxon>
    </lineage>
</organism>
<gene>
    <name evidence="2" type="ORF">XENOCAPTIV_014497</name>
</gene>
<proteinExistence type="predicted"/>
<evidence type="ECO:0000256" key="1">
    <source>
        <dbReference type="SAM" id="MobiDB-lite"/>
    </source>
</evidence>
<feature type="region of interest" description="Disordered" evidence="1">
    <location>
        <begin position="116"/>
        <end position="195"/>
    </location>
</feature>
<feature type="region of interest" description="Disordered" evidence="1">
    <location>
        <begin position="223"/>
        <end position="282"/>
    </location>
</feature>
<evidence type="ECO:0000313" key="2">
    <source>
        <dbReference type="EMBL" id="MEQ2192619.1"/>
    </source>
</evidence>
<accession>A0ABV0Q9X2</accession>
<dbReference type="Proteomes" id="UP001434883">
    <property type="component" value="Unassembled WGS sequence"/>
</dbReference>
<keyword evidence="3" id="KW-1185">Reference proteome</keyword>
<protein>
    <submittedName>
        <fullName evidence="2">Uncharacterized protein</fullName>
    </submittedName>
</protein>
<name>A0ABV0Q9X2_9TELE</name>
<feature type="region of interest" description="Disordered" evidence="1">
    <location>
        <begin position="79"/>
        <end position="104"/>
    </location>
</feature>